<evidence type="ECO:0000256" key="7">
    <source>
        <dbReference type="ARBA" id="ARBA00023136"/>
    </source>
</evidence>
<dbReference type="RefSeq" id="WP_205256831.1">
    <property type="nucleotide sequence ID" value="NZ_BAAAPV010000004.1"/>
</dbReference>
<evidence type="ECO:0000256" key="8">
    <source>
        <dbReference type="ARBA" id="ARBA00039381"/>
    </source>
</evidence>
<keyword evidence="11" id="KW-1185">Reference proteome</keyword>
<evidence type="ECO:0000256" key="9">
    <source>
        <dbReference type="SAM" id="Phobius"/>
    </source>
</evidence>
<keyword evidence="4" id="KW-0997">Cell inner membrane</keyword>
<gene>
    <name evidence="10" type="ORF">JL107_09725</name>
</gene>
<evidence type="ECO:0000313" key="10">
    <source>
        <dbReference type="EMBL" id="MBM9476722.1"/>
    </source>
</evidence>
<dbReference type="GO" id="GO:0005886">
    <property type="term" value="C:plasma membrane"/>
    <property type="evidence" value="ECO:0007669"/>
    <property type="project" value="UniProtKB-SubCell"/>
</dbReference>
<reference evidence="10" key="1">
    <citation type="submission" date="2021-01" db="EMBL/GenBank/DDBJ databases">
        <title>KCTC 19127 draft genome.</title>
        <authorList>
            <person name="An D."/>
        </authorList>
    </citation>
    <scope>NUCLEOTIDE SEQUENCE</scope>
    <source>
        <strain evidence="10">KCTC 19127</strain>
    </source>
</reference>
<dbReference type="Pfam" id="PF02653">
    <property type="entry name" value="BPD_transp_2"/>
    <property type="match status" value="1"/>
</dbReference>
<accession>A0A938YIS2</accession>
<keyword evidence="7 9" id="KW-0472">Membrane</keyword>
<feature type="transmembrane region" description="Helical" evidence="9">
    <location>
        <begin position="117"/>
        <end position="136"/>
    </location>
</feature>
<feature type="transmembrane region" description="Helical" evidence="9">
    <location>
        <begin position="88"/>
        <end position="110"/>
    </location>
</feature>
<dbReference type="EMBL" id="JAERWL010000008">
    <property type="protein sequence ID" value="MBM9476722.1"/>
    <property type="molecule type" value="Genomic_DNA"/>
</dbReference>
<feature type="transmembrane region" description="Helical" evidence="9">
    <location>
        <begin position="265"/>
        <end position="282"/>
    </location>
</feature>
<feature type="transmembrane region" description="Helical" evidence="9">
    <location>
        <begin position="288"/>
        <end position="306"/>
    </location>
</feature>
<dbReference type="AlphaFoldDB" id="A0A938YIS2"/>
<feature type="transmembrane region" description="Helical" evidence="9">
    <location>
        <begin position="207"/>
        <end position="229"/>
    </location>
</feature>
<comment type="subcellular location">
    <subcellularLocation>
        <location evidence="1">Cell membrane</location>
        <topology evidence="1">Multi-pass membrane protein</topology>
    </subcellularLocation>
</comment>
<feature type="transmembrane region" description="Helical" evidence="9">
    <location>
        <begin position="34"/>
        <end position="57"/>
    </location>
</feature>
<evidence type="ECO:0000313" key="11">
    <source>
        <dbReference type="Proteomes" id="UP000663801"/>
    </source>
</evidence>
<evidence type="ECO:0000256" key="5">
    <source>
        <dbReference type="ARBA" id="ARBA00022692"/>
    </source>
</evidence>
<keyword evidence="2" id="KW-0813">Transport</keyword>
<dbReference type="GO" id="GO:0022857">
    <property type="term" value="F:transmembrane transporter activity"/>
    <property type="evidence" value="ECO:0007669"/>
    <property type="project" value="InterPro"/>
</dbReference>
<name>A0A938YIS2_9ACTN</name>
<keyword evidence="6 9" id="KW-1133">Transmembrane helix</keyword>
<evidence type="ECO:0000256" key="3">
    <source>
        <dbReference type="ARBA" id="ARBA00022475"/>
    </source>
</evidence>
<dbReference type="PANTHER" id="PTHR32196:SF71">
    <property type="entry name" value="AUTOINDUCER 2 IMPORT SYSTEM PERMEASE PROTEIN LSRD"/>
    <property type="match status" value="1"/>
</dbReference>
<feature type="transmembrane region" description="Helical" evidence="9">
    <location>
        <begin position="64"/>
        <end position="82"/>
    </location>
</feature>
<feature type="transmembrane region" description="Helical" evidence="9">
    <location>
        <begin position="156"/>
        <end position="177"/>
    </location>
</feature>
<dbReference type="InterPro" id="IPR001851">
    <property type="entry name" value="ABC_transp_permease"/>
</dbReference>
<sequence>MRRAADLPWLPLLAVTLLGSIVLSFRVDQFLTSYNIFVILQGAATYAVIGFAAMVVLVVRDISLAVGGIGAVSGVLFGWLVADQGMPVVPAAIIALVGGAVAGLANGLLITRTKLNGFIVTLATGALLTGLAIGATKSAAFAGIPRSWTAFGQGRIWFFPLIGLVTAAVAAALFVLYRSTRPGRAMLTAGGNPEAALLVGIDNSRQVVLAHVLSGVLAAIAALLTIGRIGSAPPDLGTDWVLISFAVPIIGGTALAGGVLSVGGALVAALVLAIIDNALVLLSVSPYGIVLAQGLLILVAILLGNLSRIVRRRPRLQGAT</sequence>
<organism evidence="10 11">
    <name type="scientific">Nakamurella flavida</name>
    <dbReference type="NCBI Taxonomy" id="363630"/>
    <lineage>
        <taxon>Bacteria</taxon>
        <taxon>Bacillati</taxon>
        <taxon>Actinomycetota</taxon>
        <taxon>Actinomycetes</taxon>
        <taxon>Nakamurellales</taxon>
        <taxon>Nakamurellaceae</taxon>
        <taxon>Nakamurella</taxon>
    </lineage>
</organism>
<evidence type="ECO:0000256" key="6">
    <source>
        <dbReference type="ARBA" id="ARBA00022989"/>
    </source>
</evidence>
<comment type="caution">
    <text evidence="10">The sequence shown here is derived from an EMBL/GenBank/DDBJ whole genome shotgun (WGS) entry which is preliminary data.</text>
</comment>
<evidence type="ECO:0000256" key="2">
    <source>
        <dbReference type="ARBA" id="ARBA00022448"/>
    </source>
</evidence>
<proteinExistence type="predicted"/>
<keyword evidence="5 9" id="KW-0812">Transmembrane</keyword>
<dbReference type="Proteomes" id="UP000663801">
    <property type="component" value="Unassembled WGS sequence"/>
</dbReference>
<keyword evidence="3" id="KW-1003">Cell membrane</keyword>
<evidence type="ECO:0000256" key="4">
    <source>
        <dbReference type="ARBA" id="ARBA00022519"/>
    </source>
</evidence>
<protein>
    <recommendedName>
        <fullName evidence="8">Autoinducer 2 import system permease protein LsrD</fullName>
    </recommendedName>
</protein>
<dbReference type="PANTHER" id="PTHR32196">
    <property type="entry name" value="ABC TRANSPORTER PERMEASE PROTEIN YPHD-RELATED-RELATED"/>
    <property type="match status" value="1"/>
</dbReference>
<dbReference type="CDD" id="cd06579">
    <property type="entry name" value="TM_PBP1_transp_AraH_like"/>
    <property type="match status" value="1"/>
</dbReference>
<feature type="transmembrane region" description="Helical" evidence="9">
    <location>
        <begin position="241"/>
        <end position="260"/>
    </location>
</feature>
<evidence type="ECO:0000256" key="1">
    <source>
        <dbReference type="ARBA" id="ARBA00004651"/>
    </source>
</evidence>